<feature type="region of interest" description="Disordered" evidence="1">
    <location>
        <begin position="1"/>
        <end position="22"/>
    </location>
</feature>
<proteinExistence type="predicted"/>
<accession>A0A1A9X5D1</accession>
<evidence type="ECO:0000313" key="2">
    <source>
        <dbReference type="EnsemblMetazoa" id="GBRI044817-PA"/>
    </source>
</evidence>
<dbReference type="EnsemblMetazoa" id="GBRI044817-RA">
    <property type="protein sequence ID" value="GBRI044817-PA"/>
    <property type="gene ID" value="GBRI044817"/>
</dbReference>
<reference evidence="2" key="2">
    <citation type="submission" date="2020-05" db="UniProtKB">
        <authorList>
            <consortium name="EnsemblMetazoa"/>
        </authorList>
    </citation>
    <scope>IDENTIFICATION</scope>
    <source>
        <strain evidence="2">IAEA</strain>
    </source>
</reference>
<dbReference type="VEuPathDB" id="VectorBase:GBRI044817"/>
<evidence type="ECO:0000256" key="1">
    <source>
        <dbReference type="SAM" id="MobiDB-lite"/>
    </source>
</evidence>
<sequence>MLTLDFTSENAEPAKNNTYRPRTLNEFQGGEKFSNLALERSSELSSVDNASFVIANKSASFILSPVTNFRISSTIEVKY</sequence>
<dbReference type="Proteomes" id="UP000091820">
    <property type="component" value="Unassembled WGS sequence"/>
</dbReference>
<protein>
    <submittedName>
        <fullName evidence="2">Uncharacterized protein</fullName>
    </submittedName>
</protein>
<evidence type="ECO:0000313" key="3">
    <source>
        <dbReference type="Proteomes" id="UP000091820"/>
    </source>
</evidence>
<organism evidence="2 3">
    <name type="scientific">Glossina brevipalpis</name>
    <dbReference type="NCBI Taxonomy" id="37001"/>
    <lineage>
        <taxon>Eukaryota</taxon>
        <taxon>Metazoa</taxon>
        <taxon>Ecdysozoa</taxon>
        <taxon>Arthropoda</taxon>
        <taxon>Hexapoda</taxon>
        <taxon>Insecta</taxon>
        <taxon>Pterygota</taxon>
        <taxon>Neoptera</taxon>
        <taxon>Endopterygota</taxon>
        <taxon>Diptera</taxon>
        <taxon>Brachycera</taxon>
        <taxon>Muscomorpha</taxon>
        <taxon>Hippoboscoidea</taxon>
        <taxon>Glossinidae</taxon>
        <taxon>Glossina</taxon>
    </lineage>
</organism>
<name>A0A1A9X5D1_9MUSC</name>
<dbReference type="AlphaFoldDB" id="A0A1A9X5D1"/>
<reference evidence="3" key="1">
    <citation type="submission" date="2014-03" db="EMBL/GenBank/DDBJ databases">
        <authorList>
            <person name="Aksoy S."/>
            <person name="Warren W."/>
            <person name="Wilson R.K."/>
        </authorList>
    </citation>
    <scope>NUCLEOTIDE SEQUENCE [LARGE SCALE GENOMIC DNA]</scope>
    <source>
        <strain evidence="3">IAEA</strain>
    </source>
</reference>
<feature type="compositionally biased region" description="Polar residues" evidence="1">
    <location>
        <begin position="1"/>
        <end position="20"/>
    </location>
</feature>
<keyword evidence="3" id="KW-1185">Reference proteome</keyword>